<dbReference type="GO" id="GO:0008107">
    <property type="term" value="F:galactoside 2-alpha-L-fucosyltransferase activity"/>
    <property type="evidence" value="ECO:0007669"/>
    <property type="project" value="InterPro"/>
</dbReference>
<dbReference type="GO" id="GO:0071555">
    <property type="term" value="P:cell wall organization"/>
    <property type="evidence" value="ECO:0007669"/>
    <property type="project" value="UniProtKB-UniRule"/>
</dbReference>
<sequence>MLHKNCGRGTEAYKRAIDRLGHDELASSSGELCQYIVWVPLSGLGIRILSLRPLLRAISWLLLPLDFPLTDTFHWRSPRSYGNNVLKRHVINSSTKRKIVPFVRPCEDRISGLKLFDHPEELVIGL</sequence>
<protein>
    <recommendedName>
        <fullName evidence="7">Fucosyltransferase</fullName>
        <ecNumber evidence="7">2.4.1.-</ecNumber>
    </recommendedName>
</protein>
<keyword evidence="2 7" id="KW-0328">Glycosyltransferase</keyword>
<dbReference type="EC" id="2.4.1.-" evidence="7"/>
<evidence type="ECO:0000313" key="8">
    <source>
        <dbReference type="EMBL" id="VVA91270.1"/>
    </source>
</evidence>
<dbReference type="PANTHER" id="PTHR31889">
    <property type="entry name" value="FUCOSYLTRANSFERASE 2-RELATED"/>
    <property type="match status" value="1"/>
</dbReference>
<evidence type="ECO:0000256" key="7">
    <source>
        <dbReference type="RuleBase" id="RU367004"/>
    </source>
</evidence>
<proteinExistence type="inferred from homology"/>
<dbReference type="Proteomes" id="UP000489600">
    <property type="component" value="Unassembled WGS sequence"/>
</dbReference>
<name>A0A565APB3_9BRAS</name>
<dbReference type="GO" id="GO:0032580">
    <property type="term" value="C:Golgi cisterna membrane"/>
    <property type="evidence" value="ECO:0007669"/>
    <property type="project" value="UniProtKB-SubCell"/>
</dbReference>
<evidence type="ECO:0000256" key="5">
    <source>
        <dbReference type="ARBA" id="ARBA00023180"/>
    </source>
</evidence>
<accession>A0A565APB3</accession>
<evidence type="ECO:0000256" key="6">
    <source>
        <dbReference type="ARBA" id="ARBA00023316"/>
    </source>
</evidence>
<dbReference type="GO" id="GO:0042546">
    <property type="term" value="P:cell wall biogenesis"/>
    <property type="evidence" value="ECO:0007669"/>
    <property type="project" value="InterPro"/>
</dbReference>
<organism evidence="8 9">
    <name type="scientific">Arabis nemorensis</name>
    <dbReference type="NCBI Taxonomy" id="586526"/>
    <lineage>
        <taxon>Eukaryota</taxon>
        <taxon>Viridiplantae</taxon>
        <taxon>Streptophyta</taxon>
        <taxon>Embryophyta</taxon>
        <taxon>Tracheophyta</taxon>
        <taxon>Spermatophyta</taxon>
        <taxon>Magnoliopsida</taxon>
        <taxon>eudicotyledons</taxon>
        <taxon>Gunneridae</taxon>
        <taxon>Pentapetalae</taxon>
        <taxon>rosids</taxon>
        <taxon>malvids</taxon>
        <taxon>Brassicales</taxon>
        <taxon>Brassicaceae</taxon>
        <taxon>Arabideae</taxon>
        <taxon>Arabis</taxon>
    </lineage>
</organism>
<comment type="caution">
    <text evidence="8">The sequence shown here is derived from an EMBL/GenBank/DDBJ whole genome shotgun (WGS) entry which is preliminary data.</text>
</comment>
<evidence type="ECO:0000256" key="2">
    <source>
        <dbReference type="ARBA" id="ARBA00022676"/>
    </source>
</evidence>
<dbReference type="GO" id="GO:0009969">
    <property type="term" value="P:xyloglucan biosynthetic process"/>
    <property type="evidence" value="ECO:0007669"/>
    <property type="project" value="TreeGrafter"/>
</dbReference>
<evidence type="ECO:0000256" key="3">
    <source>
        <dbReference type="ARBA" id="ARBA00022679"/>
    </source>
</evidence>
<keyword evidence="4 7" id="KW-0333">Golgi apparatus</keyword>
<keyword evidence="6 7" id="KW-0961">Cell wall biogenesis/degradation</keyword>
<comment type="subcellular location">
    <subcellularLocation>
        <location evidence="7">Golgi apparatus</location>
        <location evidence="7">Golgi stack membrane</location>
        <topology evidence="7">Single-pass type II membrane protein</topology>
    </subcellularLocation>
</comment>
<comment type="similarity">
    <text evidence="1 7">Belongs to the glycosyltransferase 37 family.</text>
</comment>
<keyword evidence="3 7" id="KW-0808">Transferase</keyword>
<gene>
    <name evidence="8" type="ORF">ANE_LOCUS1715</name>
</gene>
<dbReference type="AlphaFoldDB" id="A0A565APB3"/>
<reference evidence="8" key="1">
    <citation type="submission" date="2019-07" db="EMBL/GenBank/DDBJ databases">
        <authorList>
            <person name="Dittberner H."/>
        </authorList>
    </citation>
    <scope>NUCLEOTIDE SEQUENCE [LARGE SCALE GENOMIC DNA]</scope>
</reference>
<evidence type="ECO:0000256" key="1">
    <source>
        <dbReference type="ARBA" id="ARBA00010481"/>
    </source>
</evidence>
<dbReference type="EMBL" id="CABITT030000001">
    <property type="protein sequence ID" value="VVA91270.1"/>
    <property type="molecule type" value="Genomic_DNA"/>
</dbReference>
<keyword evidence="5" id="KW-0325">Glycoprotein</keyword>
<dbReference type="InterPro" id="IPR004938">
    <property type="entry name" value="XG_FTase"/>
</dbReference>
<evidence type="ECO:0000256" key="4">
    <source>
        <dbReference type="ARBA" id="ARBA00023034"/>
    </source>
</evidence>
<dbReference type="Pfam" id="PF03254">
    <property type="entry name" value="XG_FTase"/>
    <property type="match status" value="1"/>
</dbReference>
<keyword evidence="9" id="KW-1185">Reference proteome</keyword>
<dbReference type="PANTHER" id="PTHR31889:SF78">
    <property type="entry name" value="FUCOSYLTRANSFERASE"/>
    <property type="match status" value="1"/>
</dbReference>
<evidence type="ECO:0000313" key="9">
    <source>
        <dbReference type="Proteomes" id="UP000489600"/>
    </source>
</evidence>
<comment type="function">
    <text evidence="7">May be involved in cell wall biosynthesis.</text>
</comment>